<evidence type="ECO:0000313" key="12">
    <source>
        <dbReference type="Proteomes" id="UP001642540"/>
    </source>
</evidence>
<organism evidence="11 12">
    <name type="scientific">Orchesella dallaii</name>
    <dbReference type="NCBI Taxonomy" id="48710"/>
    <lineage>
        <taxon>Eukaryota</taxon>
        <taxon>Metazoa</taxon>
        <taxon>Ecdysozoa</taxon>
        <taxon>Arthropoda</taxon>
        <taxon>Hexapoda</taxon>
        <taxon>Collembola</taxon>
        <taxon>Entomobryomorpha</taxon>
        <taxon>Entomobryoidea</taxon>
        <taxon>Orchesellidae</taxon>
        <taxon>Orchesellinae</taxon>
        <taxon>Orchesella</taxon>
    </lineage>
</organism>
<evidence type="ECO:0000256" key="8">
    <source>
        <dbReference type="ARBA" id="ARBA00030331"/>
    </source>
</evidence>
<keyword evidence="2 9" id="KW-0436">Ligase</keyword>
<dbReference type="InterPro" id="IPR041872">
    <property type="entry name" value="Anticodon_Met"/>
</dbReference>
<protein>
    <recommendedName>
        <fullName evidence="7">Methionine--tRNA ligase, mitochondrial</fullName>
        <ecNumber evidence="1">6.1.1.10</ecNumber>
    </recommendedName>
    <alternativeName>
        <fullName evidence="8">Mitochondrial methionyl-tRNA synthetase</fullName>
    </alternativeName>
</protein>
<keyword evidence="4 9" id="KW-0067">ATP-binding</keyword>
<dbReference type="InterPro" id="IPR014758">
    <property type="entry name" value="Met-tRNA_synth"/>
</dbReference>
<dbReference type="NCBIfam" id="TIGR00398">
    <property type="entry name" value="metG"/>
    <property type="match status" value="1"/>
</dbReference>
<evidence type="ECO:0000256" key="2">
    <source>
        <dbReference type="ARBA" id="ARBA00022598"/>
    </source>
</evidence>
<keyword evidence="6 9" id="KW-0030">Aminoacyl-tRNA synthetase</keyword>
<evidence type="ECO:0000313" key="11">
    <source>
        <dbReference type="EMBL" id="CAL8070315.1"/>
    </source>
</evidence>
<dbReference type="InterPro" id="IPR015413">
    <property type="entry name" value="Methionyl/Leucyl_tRNA_Synth"/>
</dbReference>
<dbReference type="CDD" id="cd07957">
    <property type="entry name" value="Anticodon_Ia_Met"/>
    <property type="match status" value="1"/>
</dbReference>
<dbReference type="Gene3D" id="1.10.730.10">
    <property type="entry name" value="Isoleucyl-tRNA Synthetase, Domain 1"/>
    <property type="match status" value="1"/>
</dbReference>
<evidence type="ECO:0000256" key="7">
    <source>
        <dbReference type="ARBA" id="ARBA00026124"/>
    </source>
</evidence>
<accession>A0ABP1PKV5</accession>
<reference evidence="11 12" key="1">
    <citation type="submission" date="2024-08" db="EMBL/GenBank/DDBJ databases">
        <authorList>
            <person name="Cucini C."/>
            <person name="Frati F."/>
        </authorList>
    </citation>
    <scope>NUCLEOTIDE SEQUENCE [LARGE SCALE GENOMIC DNA]</scope>
</reference>
<dbReference type="InterPro" id="IPR023457">
    <property type="entry name" value="Met-tRNA_synth_2"/>
</dbReference>
<feature type="domain" description="Methionyl/Leucyl tRNA synthetase" evidence="10">
    <location>
        <begin position="53"/>
        <end position="419"/>
    </location>
</feature>
<dbReference type="SUPFAM" id="SSF47323">
    <property type="entry name" value="Anticodon-binding domain of a subclass of class I aminoacyl-tRNA synthetases"/>
    <property type="match status" value="1"/>
</dbReference>
<dbReference type="Pfam" id="PF09334">
    <property type="entry name" value="tRNA-synt_1g"/>
    <property type="match status" value="1"/>
</dbReference>
<dbReference type="Gene3D" id="3.40.50.620">
    <property type="entry name" value="HUPs"/>
    <property type="match status" value="1"/>
</dbReference>
<evidence type="ECO:0000256" key="1">
    <source>
        <dbReference type="ARBA" id="ARBA00012838"/>
    </source>
</evidence>
<keyword evidence="3 9" id="KW-0547">Nucleotide-binding</keyword>
<comment type="similarity">
    <text evidence="9">Belongs to the class-I aminoacyl-tRNA synthetase family.</text>
</comment>
<dbReference type="EMBL" id="CAXLJM020000004">
    <property type="protein sequence ID" value="CAL8070315.1"/>
    <property type="molecule type" value="Genomic_DNA"/>
</dbReference>
<dbReference type="SUPFAM" id="SSF52374">
    <property type="entry name" value="Nucleotidylyl transferase"/>
    <property type="match status" value="1"/>
</dbReference>
<dbReference type="EC" id="6.1.1.10" evidence="1"/>
<dbReference type="Gene3D" id="2.170.220.10">
    <property type="match status" value="1"/>
</dbReference>
<dbReference type="CDD" id="cd00814">
    <property type="entry name" value="MetRS_core"/>
    <property type="match status" value="1"/>
</dbReference>
<evidence type="ECO:0000256" key="9">
    <source>
        <dbReference type="RuleBase" id="RU363039"/>
    </source>
</evidence>
<sequence length="578" mass="66156">MKLHLEGLSSAFRIGGWRPHRTRGFRVPVIACRKYTTGSGRESTSGSKLDYSFVTTPIFYVNSRPHIGHLYTSVIADAYHRFQKIRHGESRPAFLYTGTDEHGMKIEKAAKAAGCKSVADHCDSVSSEFRDMCDRFSIDYSDFIRTTESRHKDTVSHFWRELKNKDCIYKSHYEGWYCVSDEAFVTDSNVTESSDGKKTKISVESGHPVEWTSEENYMFKLSSYLPDVFHWIKTEKPIFPEKFEGTLVRWIEEGFQDLSVSRPHSRLSWGIPVPDDPSQVMYVWLDALVNYLTVAGYPFSGSNSSSLNFWPPTLQIVGKDILKFHGIYWPAFLIAAGLEPPRKILCHCHWTVDNKKMSKSVGNVVDPISLSEKYGTDGLRYFLLREGTPHSDANFNEEKMRRLLNAELADTLGNLLNRCTAKAINPSQIWPVVENFDENQISIHGKNLIKSLEELFDKVETSYYGLNFYRGLEHIMATVRLANLFVEDEKPWVLAKQSPQNPRLLTMLTIVFETLRTTAIIMQPVVPNLSTLVLDRLSIPNEERSWSNIQPLLWNSGRNASNKDLGNFKSIFYARVKQ</sequence>
<dbReference type="PANTHER" id="PTHR43326:SF1">
    <property type="entry name" value="METHIONINE--TRNA LIGASE, MITOCHONDRIAL"/>
    <property type="match status" value="1"/>
</dbReference>
<evidence type="ECO:0000256" key="4">
    <source>
        <dbReference type="ARBA" id="ARBA00022840"/>
    </source>
</evidence>
<name>A0ABP1PKV5_9HEXA</name>
<keyword evidence="12" id="KW-1185">Reference proteome</keyword>
<evidence type="ECO:0000256" key="3">
    <source>
        <dbReference type="ARBA" id="ARBA00022741"/>
    </source>
</evidence>
<dbReference type="PANTHER" id="PTHR43326">
    <property type="entry name" value="METHIONYL-TRNA SYNTHETASE"/>
    <property type="match status" value="1"/>
</dbReference>
<evidence type="ECO:0000256" key="5">
    <source>
        <dbReference type="ARBA" id="ARBA00022917"/>
    </source>
</evidence>
<comment type="caution">
    <text evidence="11">The sequence shown here is derived from an EMBL/GenBank/DDBJ whole genome shotgun (WGS) entry which is preliminary data.</text>
</comment>
<evidence type="ECO:0000259" key="10">
    <source>
        <dbReference type="Pfam" id="PF09334"/>
    </source>
</evidence>
<dbReference type="InterPro" id="IPR014729">
    <property type="entry name" value="Rossmann-like_a/b/a_fold"/>
</dbReference>
<proteinExistence type="inferred from homology"/>
<dbReference type="InterPro" id="IPR033911">
    <property type="entry name" value="MetRS_core"/>
</dbReference>
<dbReference type="PRINTS" id="PR01041">
    <property type="entry name" value="TRNASYNTHMET"/>
</dbReference>
<gene>
    <name evidence="11" type="ORF">ODALV1_LOCUS1179</name>
</gene>
<dbReference type="InterPro" id="IPR009080">
    <property type="entry name" value="tRNAsynth_Ia_anticodon-bd"/>
</dbReference>
<keyword evidence="5 9" id="KW-0648">Protein biosynthesis</keyword>
<dbReference type="Proteomes" id="UP001642540">
    <property type="component" value="Unassembled WGS sequence"/>
</dbReference>
<evidence type="ECO:0000256" key="6">
    <source>
        <dbReference type="ARBA" id="ARBA00023146"/>
    </source>
</evidence>